<feature type="signal peptide" evidence="1">
    <location>
        <begin position="1"/>
        <end position="20"/>
    </location>
</feature>
<keyword evidence="1" id="KW-0732">Signal</keyword>
<comment type="caution">
    <text evidence="2">The sequence shown here is derived from an EMBL/GenBank/DDBJ whole genome shotgun (WGS) entry which is preliminary data.</text>
</comment>
<dbReference type="Proteomes" id="UP000252519">
    <property type="component" value="Unassembled WGS sequence"/>
</dbReference>
<proteinExistence type="predicted"/>
<protein>
    <submittedName>
        <fullName evidence="2">Uncharacterized protein</fullName>
    </submittedName>
</protein>
<organism evidence="2 3">
    <name type="scientific">Ancylostoma caninum</name>
    <name type="common">Dog hookworm</name>
    <dbReference type="NCBI Taxonomy" id="29170"/>
    <lineage>
        <taxon>Eukaryota</taxon>
        <taxon>Metazoa</taxon>
        <taxon>Ecdysozoa</taxon>
        <taxon>Nematoda</taxon>
        <taxon>Chromadorea</taxon>
        <taxon>Rhabditida</taxon>
        <taxon>Rhabditina</taxon>
        <taxon>Rhabditomorpha</taxon>
        <taxon>Strongyloidea</taxon>
        <taxon>Ancylostomatidae</taxon>
        <taxon>Ancylostomatinae</taxon>
        <taxon>Ancylostoma</taxon>
    </lineage>
</organism>
<accession>A0A368GVB8</accession>
<keyword evidence="3" id="KW-1185">Reference proteome</keyword>
<evidence type="ECO:0000313" key="3">
    <source>
        <dbReference type="Proteomes" id="UP000252519"/>
    </source>
</evidence>
<gene>
    <name evidence="2" type="ORF">ANCCAN_05590</name>
</gene>
<dbReference type="EMBL" id="JOJR01000048">
    <property type="protein sequence ID" value="RCN48301.1"/>
    <property type="molecule type" value="Genomic_DNA"/>
</dbReference>
<evidence type="ECO:0000256" key="1">
    <source>
        <dbReference type="SAM" id="SignalP"/>
    </source>
</evidence>
<dbReference type="AlphaFoldDB" id="A0A368GVB8"/>
<evidence type="ECO:0000313" key="2">
    <source>
        <dbReference type="EMBL" id="RCN48301.1"/>
    </source>
</evidence>
<sequence>MSLFVWIYVFALIALSNVFGCRKEFSKEYFYFWYNCTISEASNFRYKEVREDLSKIWEIVACYSSTS</sequence>
<reference evidence="2 3" key="1">
    <citation type="submission" date="2014-10" db="EMBL/GenBank/DDBJ databases">
        <title>Draft genome of the hookworm Ancylostoma caninum.</title>
        <authorList>
            <person name="Mitreva M."/>
        </authorList>
    </citation>
    <scope>NUCLEOTIDE SEQUENCE [LARGE SCALE GENOMIC DNA]</scope>
    <source>
        <strain evidence="2 3">Baltimore</strain>
    </source>
</reference>
<name>A0A368GVB8_ANCCA</name>
<feature type="chain" id="PRO_5016769683" evidence="1">
    <location>
        <begin position="21"/>
        <end position="67"/>
    </location>
</feature>